<dbReference type="EMBL" id="JBGBPQ010000001">
    <property type="protein sequence ID" value="KAL1530868.1"/>
    <property type="molecule type" value="Genomic_DNA"/>
</dbReference>
<dbReference type="InterPro" id="IPR043750">
    <property type="entry name" value="DUF5695"/>
</dbReference>
<keyword evidence="2" id="KW-1185">Reference proteome</keyword>
<dbReference type="AlphaFoldDB" id="A0AB34K8N5"/>
<comment type="caution">
    <text evidence="1">The sequence shown here is derived from an EMBL/GenBank/DDBJ whole genome shotgun (WGS) entry which is preliminary data.</text>
</comment>
<protein>
    <recommendedName>
        <fullName evidence="3">Endo-1,3(4)-beta-glucanase</fullName>
    </recommendedName>
</protein>
<dbReference type="Pfam" id="PF18951">
    <property type="entry name" value="DUF5695"/>
    <property type="match status" value="2"/>
</dbReference>
<accession>A0AB34K8N5</accession>
<evidence type="ECO:0000313" key="2">
    <source>
        <dbReference type="Proteomes" id="UP001515480"/>
    </source>
</evidence>
<dbReference type="Proteomes" id="UP001515480">
    <property type="component" value="Unassembled WGS sequence"/>
</dbReference>
<reference evidence="1 2" key="1">
    <citation type="journal article" date="2024" name="Science">
        <title>Giant polyketide synthase enzymes in the biosynthesis of giant marine polyether toxins.</title>
        <authorList>
            <person name="Fallon T.R."/>
            <person name="Shende V.V."/>
            <person name="Wierzbicki I.H."/>
            <person name="Pendleton A.L."/>
            <person name="Watervoot N.F."/>
            <person name="Auber R.P."/>
            <person name="Gonzalez D.J."/>
            <person name="Wisecaver J.H."/>
            <person name="Moore B.S."/>
        </authorList>
    </citation>
    <scope>NUCLEOTIDE SEQUENCE [LARGE SCALE GENOMIC DNA]</scope>
    <source>
        <strain evidence="1 2">12B1</strain>
    </source>
</reference>
<sequence length="1095" mass="117850">MSHMAAPSLPPALPVLPSSQLFTPSPASGWDVYSSRGSARNYTYVWSEGFVGAGGDVRPPQTMTYTAALALCDRLPACRAVTYRGANDTTSPVDCYFKNSASAGKSSGWSTWAKTAPLLPPARNLSVGGTSRLRLALRAGAYTVSNLSREGEAWSFTRPLNDASALPLCAHLGDVTLRLRRVGAPSYDTFSTLELGAAAEPLPHAEGGLVLAAQDITAALAASDARAPLPLVAVRSYERSADGKALVLRLNLTATGGAAVEVGALGFALPESAGHPPAGIESVVWSDPHVGGQHGYVEFVRVVDDEATLLVTPAERSSTPLEGWRPMMEDLGNGDAYEWLVASHAWAEEWSLNRQWPFLNVSASLAAEYPSFAQDPQTPWPCCDGKKGMPRVPDSTNPWNEPTRLLLQPGEVRSFALRLQLAPAGPRTRDAALSSSGSALLHAVPGFVLPSDLRSARLLVTPPPGATTLSVVAEHAEPHATLSATPLPPSASNTTAFALSASGRGRVRVRASFSDGTSGAAHFLLLPPRAQQIAALGAHLADVAWLPRHAIDPFGRSAAVLPWDRSSCGDGACGHVLNDARAYDVGLSDDAGGGNPLCLASKVRAAPTQHEAARVDEFIEWTLYGVKTDTARPPYRSLQIREGEGGDENGIRMTMFYYADDLNNHSSGHFEWNYTEADKCKKPFGGPTWCMTENMANATYRGFNLPHHTASYWAMYHVARHTSLATRMPWQWYLERAAKTCLKFGTSSVGFMDGTVAREVLRALLEEGEANQTLAAYAATLRANMLVRQQHWASTPYPYGSEFGFDTTGQEEVVVWNMYFGNLTVAKKTVDHILSYMRASATWAYNGGSRSWGDIGNNGKYLATFGTGVHDRGQMHYRSGLNMIPLIEWYRANPDDHLLLEISMGAITGQMANIDDDGATSMMWHASPHMMSFDPHSGDYGLGFFGNALESGAYLVQSPSLGWLCYLCDTSNVHQAAGALLLTPKDGFRINFFIEPLALYMQAECGTLSSLKFDPTARRIDVNFTADPPCHTLRLRLTKTSSARPGDHFGVLSPKAPLIRGAFQIPVAASGMETTAKIGYAADFPSARAVGTTVH</sequence>
<evidence type="ECO:0008006" key="3">
    <source>
        <dbReference type="Google" id="ProtNLM"/>
    </source>
</evidence>
<name>A0AB34K8N5_PRYPA</name>
<proteinExistence type="predicted"/>
<evidence type="ECO:0000313" key="1">
    <source>
        <dbReference type="EMBL" id="KAL1530868.1"/>
    </source>
</evidence>
<organism evidence="1 2">
    <name type="scientific">Prymnesium parvum</name>
    <name type="common">Toxic golden alga</name>
    <dbReference type="NCBI Taxonomy" id="97485"/>
    <lineage>
        <taxon>Eukaryota</taxon>
        <taxon>Haptista</taxon>
        <taxon>Haptophyta</taxon>
        <taxon>Prymnesiophyceae</taxon>
        <taxon>Prymnesiales</taxon>
        <taxon>Prymnesiaceae</taxon>
        <taxon>Prymnesium</taxon>
    </lineage>
</organism>
<gene>
    <name evidence="1" type="ORF">AB1Y20_001762</name>
</gene>